<dbReference type="EC" id="2.6.1.-" evidence="6"/>
<dbReference type="PROSITE" id="PS00105">
    <property type="entry name" value="AA_TRANSFER_CLASS_1"/>
    <property type="match status" value="1"/>
</dbReference>
<dbReference type="Gene3D" id="3.90.1150.10">
    <property type="entry name" value="Aspartate Aminotransferase, domain 1"/>
    <property type="match status" value="1"/>
</dbReference>
<accession>A0A1F7FKX5</accession>
<name>A0A1F7FKX5_UNCRA</name>
<dbReference type="InterPro" id="IPR050596">
    <property type="entry name" value="AspAT/PAT-like"/>
</dbReference>
<evidence type="ECO:0000256" key="3">
    <source>
        <dbReference type="ARBA" id="ARBA00022576"/>
    </source>
</evidence>
<dbReference type="PRINTS" id="PR00753">
    <property type="entry name" value="ACCSYNTHASE"/>
</dbReference>
<keyword evidence="5" id="KW-0663">Pyridoxal phosphate</keyword>
<comment type="caution">
    <text evidence="8">The sequence shown here is derived from an EMBL/GenBank/DDBJ whole genome shotgun (WGS) entry which is preliminary data.</text>
</comment>
<evidence type="ECO:0000256" key="1">
    <source>
        <dbReference type="ARBA" id="ARBA00001933"/>
    </source>
</evidence>
<dbReference type="GO" id="GO:0006520">
    <property type="term" value="P:amino acid metabolic process"/>
    <property type="evidence" value="ECO:0007669"/>
    <property type="project" value="InterPro"/>
</dbReference>
<dbReference type="InterPro" id="IPR015421">
    <property type="entry name" value="PyrdxlP-dep_Trfase_major"/>
</dbReference>
<evidence type="ECO:0000256" key="4">
    <source>
        <dbReference type="ARBA" id="ARBA00022679"/>
    </source>
</evidence>
<keyword evidence="3 6" id="KW-0032">Aminotransferase</keyword>
<evidence type="ECO:0000259" key="7">
    <source>
        <dbReference type="Pfam" id="PF00155"/>
    </source>
</evidence>
<dbReference type="AlphaFoldDB" id="A0A1F7FKX5"/>
<dbReference type="SUPFAM" id="SSF53383">
    <property type="entry name" value="PLP-dependent transferases"/>
    <property type="match status" value="1"/>
</dbReference>
<evidence type="ECO:0000256" key="6">
    <source>
        <dbReference type="RuleBase" id="RU000481"/>
    </source>
</evidence>
<dbReference type="Gene3D" id="3.40.640.10">
    <property type="entry name" value="Type I PLP-dependent aspartate aminotransferase-like (Major domain)"/>
    <property type="match status" value="1"/>
</dbReference>
<proteinExistence type="inferred from homology"/>
<protein>
    <recommendedName>
        <fullName evidence="6">Aminotransferase</fullName>
        <ecNumber evidence="6">2.6.1.-</ecNumber>
    </recommendedName>
</protein>
<evidence type="ECO:0000313" key="9">
    <source>
        <dbReference type="Proteomes" id="UP000179243"/>
    </source>
</evidence>
<evidence type="ECO:0000313" key="8">
    <source>
        <dbReference type="EMBL" id="OGK07288.1"/>
    </source>
</evidence>
<comment type="cofactor">
    <cofactor evidence="1 6">
        <name>pyridoxal 5'-phosphate</name>
        <dbReference type="ChEBI" id="CHEBI:597326"/>
    </cofactor>
</comment>
<dbReference type="Proteomes" id="UP000179243">
    <property type="component" value="Unassembled WGS sequence"/>
</dbReference>
<feature type="domain" description="Aminotransferase class I/classII large" evidence="7">
    <location>
        <begin position="32"/>
        <end position="390"/>
    </location>
</feature>
<comment type="similarity">
    <text evidence="2 6">Belongs to the class-I pyridoxal-phosphate-dependent aminotransferase family.</text>
</comment>
<evidence type="ECO:0000256" key="2">
    <source>
        <dbReference type="ARBA" id="ARBA00007441"/>
    </source>
</evidence>
<dbReference type="GO" id="GO:0030170">
    <property type="term" value="F:pyridoxal phosphate binding"/>
    <property type="evidence" value="ECO:0007669"/>
    <property type="project" value="InterPro"/>
</dbReference>
<evidence type="ECO:0000256" key="5">
    <source>
        <dbReference type="ARBA" id="ARBA00022898"/>
    </source>
</evidence>
<dbReference type="InterPro" id="IPR004838">
    <property type="entry name" value="NHTrfase_class1_PyrdxlP-BS"/>
</dbReference>
<dbReference type="FunFam" id="3.40.640.10:FF:000033">
    <property type="entry name" value="Aspartate aminotransferase"/>
    <property type="match status" value="1"/>
</dbReference>
<dbReference type="Pfam" id="PF00155">
    <property type="entry name" value="Aminotran_1_2"/>
    <property type="match status" value="1"/>
</dbReference>
<dbReference type="CDD" id="cd00609">
    <property type="entry name" value="AAT_like"/>
    <property type="match status" value="1"/>
</dbReference>
<gene>
    <name evidence="8" type="ORF">A2519_14270</name>
</gene>
<dbReference type="GO" id="GO:0008483">
    <property type="term" value="F:transaminase activity"/>
    <property type="evidence" value="ECO:0007669"/>
    <property type="project" value="UniProtKB-KW"/>
</dbReference>
<dbReference type="InterPro" id="IPR015424">
    <property type="entry name" value="PyrdxlP-dep_Trfase"/>
</dbReference>
<organism evidence="8 9">
    <name type="scientific">Candidatus Raymondbacteria bacterium RIFOXYD12_FULL_49_13</name>
    <dbReference type="NCBI Taxonomy" id="1817890"/>
    <lineage>
        <taxon>Bacteria</taxon>
        <taxon>Raymondiibacteriota</taxon>
    </lineage>
</organism>
<reference evidence="8 9" key="1">
    <citation type="journal article" date="2016" name="Nat. Commun.">
        <title>Thousands of microbial genomes shed light on interconnected biogeochemical processes in an aquifer system.</title>
        <authorList>
            <person name="Anantharaman K."/>
            <person name="Brown C.T."/>
            <person name="Hug L.A."/>
            <person name="Sharon I."/>
            <person name="Castelle C.J."/>
            <person name="Probst A.J."/>
            <person name="Thomas B.C."/>
            <person name="Singh A."/>
            <person name="Wilkins M.J."/>
            <person name="Karaoz U."/>
            <person name="Brodie E.L."/>
            <person name="Williams K.H."/>
            <person name="Hubbard S.S."/>
            <person name="Banfield J.F."/>
        </authorList>
    </citation>
    <scope>NUCLEOTIDE SEQUENCE [LARGE SCALE GENOMIC DNA]</scope>
</reference>
<sequence>MKQLASRVSCISPSLSIAITSQAKQMKIDGRDVVNLGAGEPDFDTPEHIKNAGIYAIRSGLTKYTFTAGSQDIVQAVADKFRKDNGLKYAQNQIVVSSGAKHSIFNALLALVNPGDEVIVPVPYWVTYPELVKFLGATPVFVQGVRENKFKITGAQLAAAITPKTKALILNSPNNPSGAVYGENELKDIAAVVVKKDLYCIADEVYEKIIYNNARHISIASLGPEIFEQTVTVNGVSKSFAMTGWRIGYLGAPEPIAKAIAAIQSQTTHHPSTISMTASASALRNNATCITRMVEEFNKRRQFVLTNLNEIPGVISTDPDGAFYVFADVSAFYGKKAGARAIANSSDMAHYLLEEKLVAAIPGSAFGNDACIRVSYATSMENISKGMQRIKEGLTSLC</sequence>
<dbReference type="PANTHER" id="PTHR46383:SF1">
    <property type="entry name" value="ASPARTATE AMINOTRANSFERASE"/>
    <property type="match status" value="1"/>
</dbReference>
<dbReference type="InterPro" id="IPR015422">
    <property type="entry name" value="PyrdxlP-dep_Trfase_small"/>
</dbReference>
<keyword evidence="4 6" id="KW-0808">Transferase</keyword>
<dbReference type="PANTHER" id="PTHR46383">
    <property type="entry name" value="ASPARTATE AMINOTRANSFERASE"/>
    <property type="match status" value="1"/>
</dbReference>
<dbReference type="InterPro" id="IPR004839">
    <property type="entry name" value="Aminotransferase_I/II_large"/>
</dbReference>
<dbReference type="EMBL" id="MFYX01000011">
    <property type="protein sequence ID" value="OGK07288.1"/>
    <property type="molecule type" value="Genomic_DNA"/>
</dbReference>